<sequence>MTRFDFQPYLASVSDSPFNHSNKEIFFRELIRISSYALDKIRFESFTDKNKFDAQPEFFIRLVPDKVNKILSIIDSGIDMTKEDLLNDLGTIARSGTKEFMEALQAGANVSMIDQFGVGFYLAYLVAEKVIVTTKHNDDEQYIWESQASCSFTITRDVNGEPLGRGTKITLFLKEDQLGYS</sequence>
<accession>A0A498JWC9</accession>
<evidence type="ECO:0000256" key="1">
    <source>
        <dbReference type="ARBA" id="ARBA00008239"/>
    </source>
</evidence>
<proteinExistence type="inferred from homology"/>
<evidence type="ECO:0000256" key="6">
    <source>
        <dbReference type="ARBA" id="ARBA00023186"/>
    </source>
</evidence>
<dbReference type="GO" id="GO:0016887">
    <property type="term" value="F:ATP hydrolysis activity"/>
    <property type="evidence" value="ECO:0007669"/>
    <property type="project" value="InterPro"/>
</dbReference>
<evidence type="ECO:0000256" key="3">
    <source>
        <dbReference type="ARBA" id="ARBA00022741"/>
    </source>
</evidence>
<keyword evidence="2" id="KW-0963">Cytoplasm</keyword>
<dbReference type="GO" id="GO:0140662">
    <property type="term" value="F:ATP-dependent protein folding chaperone"/>
    <property type="evidence" value="ECO:0007669"/>
    <property type="project" value="InterPro"/>
</dbReference>
<evidence type="ECO:0000256" key="2">
    <source>
        <dbReference type="ARBA" id="ARBA00022490"/>
    </source>
</evidence>
<dbReference type="GO" id="GO:0005524">
    <property type="term" value="F:ATP binding"/>
    <property type="evidence" value="ECO:0007669"/>
    <property type="project" value="UniProtKB-KW"/>
</dbReference>
<comment type="caution">
    <text evidence="7">The sequence shown here is derived from an EMBL/GenBank/DDBJ whole genome shotgun (WGS) entry which is preliminary data.</text>
</comment>
<organism evidence="7 8">
    <name type="scientific">Malus domestica</name>
    <name type="common">Apple</name>
    <name type="synonym">Pyrus malus</name>
    <dbReference type="NCBI Taxonomy" id="3750"/>
    <lineage>
        <taxon>Eukaryota</taxon>
        <taxon>Viridiplantae</taxon>
        <taxon>Streptophyta</taxon>
        <taxon>Embryophyta</taxon>
        <taxon>Tracheophyta</taxon>
        <taxon>Spermatophyta</taxon>
        <taxon>Magnoliopsida</taxon>
        <taxon>eudicotyledons</taxon>
        <taxon>Gunneridae</taxon>
        <taxon>Pentapetalae</taxon>
        <taxon>rosids</taxon>
        <taxon>fabids</taxon>
        <taxon>Rosales</taxon>
        <taxon>Rosaceae</taxon>
        <taxon>Amygdaloideae</taxon>
        <taxon>Maleae</taxon>
        <taxon>Malus</taxon>
    </lineage>
</organism>
<dbReference type="PANTHER" id="PTHR11528">
    <property type="entry name" value="HEAT SHOCK PROTEIN 90 FAMILY MEMBER"/>
    <property type="match status" value="1"/>
</dbReference>
<dbReference type="Proteomes" id="UP000290289">
    <property type="component" value="Chromosome 5"/>
</dbReference>
<dbReference type="STRING" id="3750.A0A498JWC9"/>
<evidence type="ECO:0000313" key="8">
    <source>
        <dbReference type="Proteomes" id="UP000290289"/>
    </source>
</evidence>
<dbReference type="Gene3D" id="3.30.565.10">
    <property type="entry name" value="Histidine kinase-like ATPase, C-terminal domain"/>
    <property type="match status" value="1"/>
</dbReference>
<reference evidence="7 8" key="1">
    <citation type="submission" date="2018-10" db="EMBL/GenBank/DDBJ databases">
        <title>A high-quality apple genome assembly.</title>
        <authorList>
            <person name="Hu J."/>
        </authorList>
    </citation>
    <scope>NUCLEOTIDE SEQUENCE [LARGE SCALE GENOMIC DNA]</scope>
    <source>
        <strain evidence="8">cv. HFTH1</strain>
        <tissue evidence="7">Young leaf</tissue>
    </source>
</reference>
<dbReference type="GO" id="GO:0051082">
    <property type="term" value="F:unfolded protein binding"/>
    <property type="evidence" value="ECO:0007669"/>
    <property type="project" value="InterPro"/>
</dbReference>
<comment type="similarity">
    <text evidence="1">Belongs to the heat shock protein 90 family.</text>
</comment>
<dbReference type="InterPro" id="IPR020575">
    <property type="entry name" value="Hsp90_N"/>
</dbReference>
<keyword evidence="5" id="KW-0346">Stress response</keyword>
<evidence type="ECO:0000313" key="7">
    <source>
        <dbReference type="EMBL" id="RXH99690.1"/>
    </source>
</evidence>
<dbReference type="InterPro" id="IPR001404">
    <property type="entry name" value="Hsp90_fam"/>
</dbReference>
<keyword evidence="3" id="KW-0547">Nucleotide-binding</keyword>
<dbReference type="SMR" id="A0A498JWC9"/>
<keyword evidence="8" id="KW-1185">Reference proteome</keyword>
<dbReference type="EMBL" id="RDQH01000331">
    <property type="protein sequence ID" value="RXH99690.1"/>
    <property type="molecule type" value="Genomic_DNA"/>
</dbReference>
<dbReference type="InterPro" id="IPR036890">
    <property type="entry name" value="HATPase_C_sf"/>
</dbReference>
<protein>
    <submittedName>
        <fullName evidence="7">Uncharacterized protein</fullName>
    </submittedName>
</protein>
<keyword evidence="4" id="KW-0067">ATP-binding</keyword>
<dbReference type="AlphaFoldDB" id="A0A498JWC9"/>
<dbReference type="PRINTS" id="PR00775">
    <property type="entry name" value="HEATSHOCK90"/>
</dbReference>
<dbReference type="CDD" id="cd16927">
    <property type="entry name" value="HATPase_Hsp90-like"/>
    <property type="match status" value="1"/>
</dbReference>
<dbReference type="SUPFAM" id="SSF55874">
    <property type="entry name" value="ATPase domain of HSP90 chaperone/DNA topoisomerase II/histidine kinase"/>
    <property type="match status" value="1"/>
</dbReference>
<gene>
    <name evidence="7" type="ORF">DVH24_021492</name>
</gene>
<name>A0A498JWC9_MALDO</name>
<evidence type="ECO:0000256" key="5">
    <source>
        <dbReference type="ARBA" id="ARBA00023016"/>
    </source>
</evidence>
<dbReference type="FunFam" id="3.30.565.10:FF:000357">
    <property type="entry name" value="Heat shock protein HSP 90-beta"/>
    <property type="match status" value="1"/>
</dbReference>
<keyword evidence="6" id="KW-0143">Chaperone</keyword>
<evidence type="ECO:0000256" key="4">
    <source>
        <dbReference type="ARBA" id="ARBA00022840"/>
    </source>
</evidence>